<dbReference type="Gene3D" id="3.40.50.300">
    <property type="entry name" value="P-loop containing nucleotide triphosphate hydrolases"/>
    <property type="match status" value="1"/>
</dbReference>
<dbReference type="SUPFAM" id="SSF52540">
    <property type="entry name" value="P-loop containing nucleoside triphosphate hydrolases"/>
    <property type="match status" value="1"/>
</dbReference>
<protein>
    <submittedName>
        <fullName evidence="1">AAA family ATPase</fullName>
    </submittedName>
</protein>
<dbReference type="Pfam" id="PF13481">
    <property type="entry name" value="AAA_25"/>
    <property type="match status" value="1"/>
</dbReference>
<sequence>MTKKTNPSKPKEDSAKDILDKLGVTISSQAPTKELQKITDKKHNKNEDDINFIFKEMNALNLKKADMSMFGINISQIKKSPDKINNVKKQVKDISDKTSFNALELLNLNIESVPKLVEPFFQKSGLASLVGTSDTGKSTFLRQLALSIVLQKEDFIGFKLKPKHNKVIYVSTEDGAFSVSHSIRKQIKSITDKNDDLDLIKNLTFLFDTDNLYERLEDMITESPVDLIIIDAFTDVFSNELNSNTQVRNFLNTYDSLAKKNDCLVVFLHHTGKRTQNNKPSKDSIIGSQAFEAKMKVVLEIRSNSKSHNLKDLWVLKSNFLENDQKNQSHILNFSNDLTFSNTGQKGSKSIKAKSNNKEILNKVIELHSAGNSFRKIEELLKGTNFEISKTAANNLIKEHKKGGN</sequence>
<accession>A0ABT5S6E2</accession>
<dbReference type="EMBL" id="JAOSLC020000002">
    <property type="protein sequence ID" value="MDD7913185.1"/>
    <property type="molecule type" value="Genomic_DNA"/>
</dbReference>
<name>A0ABT5S6E2_9FLAO</name>
<dbReference type="RefSeq" id="WP_265724097.1">
    <property type="nucleotide sequence ID" value="NZ_JAOSLC020000002.1"/>
</dbReference>
<organism evidence="1 2">
    <name type="scientific">Polaribacter ponticola</name>
    <dbReference type="NCBI Taxonomy" id="2978475"/>
    <lineage>
        <taxon>Bacteria</taxon>
        <taxon>Pseudomonadati</taxon>
        <taxon>Bacteroidota</taxon>
        <taxon>Flavobacteriia</taxon>
        <taxon>Flavobacteriales</taxon>
        <taxon>Flavobacteriaceae</taxon>
    </lineage>
</organism>
<evidence type="ECO:0000313" key="2">
    <source>
        <dbReference type="Proteomes" id="UP001151478"/>
    </source>
</evidence>
<comment type="caution">
    <text evidence="1">The sequence shown here is derived from an EMBL/GenBank/DDBJ whole genome shotgun (WGS) entry which is preliminary data.</text>
</comment>
<gene>
    <name evidence="1" type="ORF">N5A56_001460</name>
</gene>
<evidence type="ECO:0000313" key="1">
    <source>
        <dbReference type="EMBL" id="MDD7913185.1"/>
    </source>
</evidence>
<reference evidence="1" key="1">
    <citation type="submission" date="2023-02" db="EMBL/GenBank/DDBJ databases">
        <title>Polaribacter ponticola sp. nov., isolated from seawater.</title>
        <authorList>
            <person name="Baek J.H."/>
            <person name="Kim J.M."/>
            <person name="Choi D.G."/>
            <person name="Jeon C.O."/>
        </authorList>
    </citation>
    <scope>NUCLEOTIDE SEQUENCE</scope>
    <source>
        <strain evidence="1">MSW5</strain>
    </source>
</reference>
<proteinExistence type="predicted"/>
<dbReference type="Proteomes" id="UP001151478">
    <property type="component" value="Unassembled WGS sequence"/>
</dbReference>
<dbReference type="InterPro" id="IPR027417">
    <property type="entry name" value="P-loop_NTPase"/>
</dbReference>
<keyword evidence="2" id="KW-1185">Reference proteome</keyword>